<dbReference type="AlphaFoldDB" id="A0A1G2CYK8"/>
<sequence>MRRIYFVYALRAVLNPLFLKALIASVFFWRSTAYISYANVIENAPRFTDVPRNLAFLRDAFMHADVMAVGLLLGVMVLGAWLVSDFLHKTQHSYF</sequence>
<keyword evidence="1" id="KW-0472">Membrane</keyword>
<dbReference type="Proteomes" id="UP000177122">
    <property type="component" value="Unassembled WGS sequence"/>
</dbReference>
<reference evidence="2 3" key="1">
    <citation type="journal article" date="2016" name="Nat. Commun.">
        <title>Thousands of microbial genomes shed light on interconnected biogeochemical processes in an aquifer system.</title>
        <authorList>
            <person name="Anantharaman K."/>
            <person name="Brown C.T."/>
            <person name="Hug L.A."/>
            <person name="Sharon I."/>
            <person name="Castelle C.J."/>
            <person name="Probst A.J."/>
            <person name="Thomas B.C."/>
            <person name="Singh A."/>
            <person name="Wilkins M.J."/>
            <person name="Karaoz U."/>
            <person name="Brodie E.L."/>
            <person name="Williams K.H."/>
            <person name="Hubbard S.S."/>
            <person name="Banfield J.F."/>
        </authorList>
    </citation>
    <scope>NUCLEOTIDE SEQUENCE [LARGE SCALE GENOMIC DNA]</scope>
</reference>
<keyword evidence="1" id="KW-0812">Transmembrane</keyword>
<evidence type="ECO:0008006" key="4">
    <source>
        <dbReference type="Google" id="ProtNLM"/>
    </source>
</evidence>
<evidence type="ECO:0000313" key="2">
    <source>
        <dbReference type="EMBL" id="OGZ06465.1"/>
    </source>
</evidence>
<accession>A0A1G2CYK8</accession>
<gene>
    <name evidence="2" type="ORF">A2845_06120</name>
</gene>
<name>A0A1G2CYK8_9BACT</name>
<evidence type="ECO:0000313" key="3">
    <source>
        <dbReference type="Proteomes" id="UP000177122"/>
    </source>
</evidence>
<proteinExistence type="predicted"/>
<dbReference type="EMBL" id="MHLI01000002">
    <property type="protein sequence ID" value="OGZ06465.1"/>
    <property type="molecule type" value="Genomic_DNA"/>
</dbReference>
<feature type="transmembrane region" description="Helical" evidence="1">
    <location>
        <begin position="12"/>
        <end position="29"/>
    </location>
</feature>
<keyword evidence="1" id="KW-1133">Transmembrane helix</keyword>
<comment type="caution">
    <text evidence="2">The sequence shown here is derived from an EMBL/GenBank/DDBJ whole genome shotgun (WGS) entry which is preliminary data.</text>
</comment>
<feature type="transmembrane region" description="Helical" evidence="1">
    <location>
        <begin position="60"/>
        <end position="83"/>
    </location>
</feature>
<organism evidence="2 3">
    <name type="scientific">Candidatus Lloydbacteria bacterium RIFCSPHIGHO2_01_FULL_49_22</name>
    <dbReference type="NCBI Taxonomy" id="1798658"/>
    <lineage>
        <taxon>Bacteria</taxon>
        <taxon>Candidatus Lloydiibacteriota</taxon>
    </lineage>
</organism>
<evidence type="ECO:0000256" key="1">
    <source>
        <dbReference type="SAM" id="Phobius"/>
    </source>
</evidence>
<protein>
    <recommendedName>
        <fullName evidence="4">ABC transmembrane type-1 domain-containing protein</fullName>
    </recommendedName>
</protein>